<sequence length="274" mass="28269">MEQWQRDFIEQMMPYAARAGAATGVDPRIIAAQAAVESGYGKSAPGGNYFGIKSHGAPGGQTLSTTEVGPNGAYTTKASFAQHGGMGQSADAYAEFINKNPRYGALKSAEGVDAQLAELQKSGYATDPRYSEKVGAVARNLSPFSAAAPSEGGGLLASKFDASPSPVGFTQPGGLLTPAVAMPSNIDMGPQASMNTTPSAYASFTQAPVQQAVQNYSNSNAQNAAPQGKFDFAGLAAQGMKLMEAGAPKPSWQPGAPAPVHRPQQVNFFQGLFG</sequence>
<dbReference type="SMART" id="SM00047">
    <property type="entry name" value="LYZ2"/>
    <property type="match status" value="1"/>
</dbReference>
<evidence type="ECO:0000259" key="2">
    <source>
        <dbReference type="SMART" id="SM00047"/>
    </source>
</evidence>
<dbReference type="InterPro" id="IPR002901">
    <property type="entry name" value="MGlyc_endo_b_GlcNAc-like_dom"/>
</dbReference>
<dbReference type="PANTHER" id="PTHR33308:SF9">
    <property type="entry name" value="PEPTIDOGLYCAN HYDROLASE FLGJ"/>
    <property type="match status" value="1"/>
</dbReference>
<name>A0A6J5KTN8_9CAUD</name>
<organism evidence="3">
    <name type="scientific">uncultured Caudovirales phage</name>
    <dbReference type="NCBI Taxonomy" id="2100421"/>
    <lineage>
        <taxon>Viruses</taxon>
        <taxon>Duplodnaviria</taxon>
        <taxon>Heunggongvirae</taxon>
        <taxon>Uroviricota</taxon>
        <taxon>Caudoviricetes</taxon>
        <taxon>Peduoviridae</taxon>
        <taxon>Maltschvirus</taxon>
        <taxon>Maltschvirus maltsch</taxon>
    </lineage>
</organism>
<accession>A0A6J5KTN8</accession>
<evidence type="ECO:0000313" key="3">
    <source>
        <dbReference type="EMBL" id="CAB4124586.1"/>
    </source>
</evidence>
<reference evidence="3" key="1">
    <citation type="submission" date="2020-04" db="EMBL/GenBank/DDBJ databases">
        <authorList>
            <person name="Chiriac C."/>
            <person name="Salcher M."/>
            <person name="Ghai R."/>
            <person name="Kavagutti S V."/>
        </authorList>
    </citation>
    <scope>NUCLEOTIDE SEQUENCE</scope>
</reference>
<dbReference type="GO" id="GO:0004040">
    <property type="term" value="F:amidase activity"/>
    <property type="evidence" value="ECO:0007669"/>
    <property type="project" value="InterPro"/>
</dbReference>
<feature type="domain" description="Mannosyl-glycoprotein endo-beta-N-acetylglucosamidase-like" evidence="2">
    <location>
        <begin position="1"/>
        <end position="145"/>
    </location>
</feature>
<dbReference type="Gene3D" id="1.10.530.10">
    <property type="match status" value="1"/>
</dbReference>
<proteinExistence type="predicted"/>
<dbReference type="InterPro" id="IPR051056">
    <property type="entry name" value="Glycosyl_Hydrolase_73"/>
</dbReference>
<dbReference type="SUPFAM" id="SSF53955">
    <property type="entry name" value="Lysozyme-like"/>
    <property type="match status" value="1"/>
</dbReference>
<gene>
    <name evidence="3" type="ORF">UFOVP62_14</name>
</gene>
<dbReference type="EMBL" id="LR796182">
    <property type="protein sequence ID" value="CAB4124586.1"/>
    <property type="molecule type" value="Genomic_DNA"/>
</dbReference>
<protein>
    <submittedName>
        <fullName evidence="3">FlgJ Muramidase (Flagellum-specific)</fullName>
    </submittedName>
</protein>
<dbReference type="Pfam" id="PF01832">
    <property type="entry name" value="Glucosaminidase"/>
    <property type="match status" value="1"/>
</dbReference>
<dbReference type="InterPro" id="IPR023346">
    <property type="entry name" value="Lysozyme-like_dom_sf"/>
</dbReference>
<evidence type="ECO:0000256" key="1">
    <source>
        <dbReference type="ARBA" id="ARBA00022801"/>
    </source>
</evidence>
<dbReference type="PANTHER" id="PTHR33308">
    <property type="entry name" value="PEPTIDOGLYCAN HYDROLASE FLGJ"/>
    <property type="match status" value="1"/>
</dbReference>
<keyword evidence="1" id="KW-0378">Hydrolase</keyword>